<dbReference type="HAMAP" id="MF_04144">
    <property type="entry name" value="TERL_LAMBDA"/>
    <property type="match status" value="1"/>
</dbReference>
<evidence type="ECO:0000313" key="4">
    <source>
        <dbReference type="Proteomes" id="UP000219465"/>
    </source>
</evidence>
<dbReference type="EMBL" id="OCPC01000006">
    <property type="protein sequence ID" value="SOE18844.1"/>
    <property type="molecule type" value="Genomic_DNA"/>
</dbReference>
<dbReference type="Gene3D" id="3.40.50.300">
    <property type="entry name" value="P-loop containing nucleotide triphosphate hydrolases"/>
    <property type="match status" value="1"/>
</dbReference>
<accession>A0A286IHK8</accession>
<protein>
    <submittedName>
        <fullName evidence="3">Phage terminase large subunit GpA-like protein</fullName>
    </submittedName>
</protein>
<evidence type="ECO:0000259" key="1">
    <source>
        <dbReference type="Pfam" id="PF05876"/>
    </source>
</evidence>
<dbReference type="Proteomes" id="UP000219465">
    <property type="component" value="Unassembled WGS sequence"/>
</dbReference>
<dbReference type="OrthoDB" id="5181253at2"/>
<dbReference type="Pfam" id="PF20454">
    <property type="entry name" value="GpA_nuclease"/>
    <property type="match status" value="1"/>
</dbReference>
<evidence type="ECO:0000259" key="2">
    <source>
        <dbReference type="Pfam" id="PF20454"/>
    </source>
</evidence>
<keyword evidence="4" id="KW-1185">Reference proteome</keyword>
<feature type="domain" description="Terminase large subunit GpA endonuclease" evidence="2">
    <location>
        <begin position="295"/>
        <end position="577"/>
    </location>
</feature>
<proteinExistence type="inferred from homology"/>
<dbReference type="AlphaFoldDB" id="A0A286IHK8"/>
<dbReference type="InterPro" id="IPR027417">
    <property type="entry name" value="P-loop_NTPase"/>
</dbReference>
<dbReference type="InterPro" id="IPR046454">
    <property type="entry name" value="GpA_endonuclease"/>
</dbReference>
<dbReference type="RefSeq" id="WP_097109304.1">
    <property type="nucleotide sequence ID" value="NZ_OCPC01000006.1"/>
</dbReference>
<reference evidence="4" key="1">
    <citation type="submission" date="2017-08" db="EMBL/GenBank/DDBJ databases">
        <authorList>
            <person name="Varghese N."/>
            <person name="Submissions S."/>
        </authorList>
    </citation>
    <scope>NUCLEOTIDE SEQUENCE [LARGE SCALE GENOMIC DNA]</scope>
    <source>
        <strain evidence="4">KCTC 23107</strain>
    </source>
</reference>
<dbReference type="InterPro" id="IPR046453">
    <property type="entry name" value="GpA_ATPase"/>
</dbReference>
<organism evidence="3 4">
    <name type="scientific">Hoeflea halophila</name>
    <dbReference type="NCBI Taxonomy" id="714899"/>
    <lineage>
        <taxon>Bacteria</taxon>
        <taxon>Pseudomonadati</taxon>
        <taxon>Pseudomonadota</taxon>
        <taxon>Alphaproteobacteria</taxon>
        <taxon>Hyphomicrobiales</taxon>
        <taxon>Rhizobiaceae</taxon>
        <taxon>Hoeflea</taxon>
    </lineage>
</organism>
<dbReference type="InterPro" id="IPR008866">
    <property type="entry name" value="Phage_lambda_GpA-like"/>
</dbReference>
<dbReference type="GO" id="GO:0004519">
    <property type="term" value="F:endonuclease activity"/>
    <property type="evidence" value="ECO:0007669"/>
    <property type="project" value="InterPro"/>
</dbReference>
<dbReference type="Pfam" id="PF05876">
    <property type="entry name" value="GpA_ATPase"/>
    <property type="match status" value="1"/>
</dbReference>
<gene>
    <name evidence="3" type="ORF">SAMN05877838_3788</name>
</gene>
<sequence>MPAVIETDALAKAMHGFFGALRPPPNVPPSTFAEQTIHLDETLTATPGRMKLLPYQKAMLDIMTEPGIERVTFKKSARLGMSTVIQAAVAHFIENDPCPVLCVLPRESDARTFAVALERLFDASPMLAGMLAYQRNDTENRSNLLTRYIPGGSTLRLVGANAPANLRAVTARVLFADEVSAFGTTVEGDPMALATMRTASFPNRLIVACSTPTDELTCGITALYDQSDKRVWQVPCQHCGEHWQIQWGDMRWTDGDPDTAHVVCPSCGGIHSEADKLEMVLHGRWHATAPEVKGHAGFHINSLASLLPSARWPTLVREFLKAKQDTALLQAFVNTVLGETWREQSDGDIDPASLEARREPFGEDDLPPEVLALTAGVDVQRDRLERTIMGHTENGVPVIIDHTVLWGDPLQDEVWRDLQDDLKRTFPHPGGGKLPIMGAALDAGDGGTMAAVINFAGPHWRRHWYAIKGMGGTGRLPFDLPRKSKGKARLAIIGVDTVKTEVIRAYSKPEGEAGAMRFSDRLDGDWFDQLTAERRVVRMKAGRPVIAFEQVKKRNEALDCAGYALAVWHFLKPRVNWDRQREQAIATAEPAKCKKPSWQDNLAALGNL</sequence>
<dbReference type="GO" id="GO:0016887">
    <property type="term" value="F:ATP hydrolysis activity"/>
    <property type="evidence" value="ECO:0007669"/>
    <property type="project" value="InterPro"/>
</dbReference>
<dbReference type="GO" id="GO:0005524">
    <property type="term" value="F:ATP binding"/>
    <property type="evidence" value="ECO:0007669"/>
    <property type="project" value="InterPro"/>
</dbReference>
<name>A0A286IHK8_9HYPH</name>
<evidence type="ECO:0000313" key="3">
    <source>
        <dbReference type="EMBL" id="SOE18844.1"/>
    </source>
</evidence>
<feature type="domain" description="Phage terminase large subunit GpA ATPase" evidence="1">
    <location>
        <begin position="46"/>
        <end position="285"/>
    </location>
</feature>